<dbReference type="AlphaFoldDB" id="A0A3B0XUF7"/>
<sequence>MNTFSSSKHTPTEGLLIRIVDNGEVKTLDYQDATAVHQRSLWWGTAVGYRAMQVAAKALSEKTLWSRENLMIVSGHPGPGVLDSLNFVTGCADNDRLTVMQNPNCVNRCNSEMKFEWWVSDGQQTAHVSLREDFVPEDFYQLIDRRVYNETCNEDDQLFELYKVNLSSRLWVDSLEDSFSVELLPPLEKGEIPSNHEWSKLTA</sequence>
<evidence type="ECO:0000313" key="1">
    <source>
        <dbReference type="EMBL" id="VAW59784.1"/>
    </source>
</evidence>
<protein>
    <recommendedName>
        <fullName evidence="2">Formylmethanofuran dehydrogenase subunit E domain-containing protein</fullName>
    </recommendedName>
</protein>
<accession>A0A3B0XUF7</accession>
<dbReference type="EMBL" id="UOFG01000097">
    <property type="protein sequence ID" value="VAW59784.1"/>
    <property type="molecule type" value="Genomic_DNA"/>
</dbReference>
<gene>
    <name evidence="1" type="ORF">MNBD_GAMMA11-530</name>
</gene>
<name>A0A3B0XUF7_9ZZZZ</name>
<evidence type="ECO:0008006" key="2">
    <source>
        <dbReference type="Google" id="ProtNLM"/>
    </source>
</evidence>
<organism evidence="1">
    <name type="scientific">hydrothermal vent metagenome</name>
    <dbReference type="NCBI Taxonomy" id="652676"/>
    <lineage>
        <taxon>unclassified sequences</taxon>
        <taxon>metagenomes</taxon>
        <taxon>ecological metagenomes</taxon>
    </lineage>
</organism>
<reference evidence="1" key="1">
    <citation type="submission" date="2018-06" db="EMBL/GenBank/DDBJ databases">
        <authorList>
            <person name="Zhirakovskaya E."/>
        </authorList>
    </citation>
    <scope>NUCLEOTIDE SEQUENCE</scope>
</reference>
<proteinExistence type="predicted"/>